<feature type="domain" description="PB1" evidence="12">
    <location>
        <begin position="87"/>
        <end position="178"/>
    </location>
</feature>
<evidence type="ECO:0000256" key="3">
    <source>
        <dbReference type="ARBA" id="ARBA00006728"/>
    </source>
</evidence>
<evidence type="ECO:0000256" key="1">
    <source>
        <dbReference type="ARBA" id="ARBA00002159"/>
    </source>
</evidence>
<keyword evidence="8 10" id="KW-0539">Nucleus</keyword>
<comment type="subcellular location">
    <subcellularLocation>
        <location evidence="2 10">Nucleus</location>
    </subcellularLocation>
</comment>
<dbReference type="Gene3D" id="3.10.20.90">
    <property type="entry name" value="Phosphatidylinositol 3-kinase Catalytic Subunit, Chain A, domain 1"/>
    <property type="match status" value="1"/>
</dbReference>
<dbReference type="Proteomes" id="UP000228380">
    <property type="component" value="Chromosome 1"/>
</dbReference>
<dbReference type="GO" id="GO:0006355">
    <property type="term" value="P:regulation of DNA-templated transcription"/>
    <property type="evidence" value="ECO:0007669"/>
    <property type="project" value="InterPro"/>
</dbReference>
<dbReference type="InterPro" id="IPR033389">
    <property type="entry name" value="AUX/IAA_dom"/>
</dbReference>
<dbReference type="InterPro" id="IPR003311">
    <property type="entry name" value="AUX_IAA"/>
</dbReference>
<gene>
    <name evidence="14" type="primary">LOC103714723</name>
</gene>
<evidence type="ECO:0000256" key="2">
    <source>
        <dbReference type="ARBA" id="ARBA00004123"/>
    </source>
</evidence>
<comment type="similarity">
    <text evidence="3 10">Belongs to the Aux/IAA family.</text>
</comment>
<evidence type="ECO:0000313" key="14">
    <source>
        <dbReference type="RefSeq" id="XP_026663329.1"/>
    </source>
</evidence>
<dbReference type="SUPFAM" id="SSF54277">
    <property type="entry name" value="CAD &amp; PB1 domains"/>
    <property type="match status" value="1"/>
</dbReference>
<feature type="region of interest" description="Disordered" evidence="11">
    <location>
        <begin position="1"/>
        <end position="64"/>
    </location>
</feature>
<dbReference type="InterPro" id="IPR053793">
    <property type="entry name" value="PB1-like"/>
</dbReference>
<proteinExistence type="inferred from homology"/>
<dbReference type="PANTHER" id="PTHR31734:SF94">
    <property type="entry name" value="AUXIN-RESPONSIVE PROTEIN IAA30"/>
    <property type="match status" value="1"/>
</dbReference>
<evidence type="ECO:0000256" key="7">
    <source>
        <dbReference type="ARBA" id="ARBA00023163"/>
    </source>
</evidence>
<keyword evidence="9 10" id="KW-0927">Auxin signaling pathway</keyword>
<dbReference type="PROSITE" id="PS51745">
    <property type="entry name" value="PB1"/>
    <property type="match status" value="1"/>
</dbReference>
<reference evidence="13" key="1">
    <citation type="journal article" date="2019" name="Nat. Commun.">
        <title>Genome-wide association mapping of date palm fruit traits.</title>
        <authorList>
            <person name="Hazzouri K.M."/>
            <person name="Gros-Balthazard M."/>
            <person name="Flowers J.M."/>
            <person name="Copetti D."/>
            <person name="Lemansour A."/>
            <person name="Lebrun M."/>
            <person name="Masmoudi K."/>
            <person name="Ferrand S."/>
            <person name="Dhar M.I."/>
            <person name="Fresquez Z.A."/>
            <person name="Rosas U."/>
            <person name="Zhang J."/>
            <person name="Talag J."/>
            <person name="Lee S."/>
            <person name="Kudrna D."/>
            <person name="Powell R.F."/>
            <person name="Leitch I.J."/>
            <person name="Krueger R.R."/>
            <person name="Wing R.A."/>
            <person name="Amiri K.M.A."/>
            <person name="Purugganan M.D."/>
        </authorList>
    </citation>
    <scope>NUCLEOTIDE SEQUENCE [LARGE SCALE GENOMIC DNA]</scope>
    <source>
        <strain evidence="13">cv. Khalas</strain>
    </source>
</reference>
<dbReference type="PANTHER" id="PTHR31734">
    <property type="entry name" value="AUXIN-RESPONSIVE PROTEIN IAA17"/>
    <property type="match status" value="1"/>
</dbReference>
<keyword evidence="5 10" id="KW-0678">Repressor</keyword>
<accession>A0A8B8J8J3</accession>
<evidence type="ECO:0000256" key="6">
    <source>
        <dbReference type="ARBA" id="ARBA00023015"/>
    </source>
</evidence>
<dbReference type="GeneID" id="103714723"/>
<comment type="function">
    <text evidence="1 10">Aux/IAA proteins are short-lived transcriptional factors that function as repressors of early auxin response genes at low auxin concentrations.</text>
</comment>
<evidence type="ECO:0000256" key="4">
    <source>
        <dbReference type="ARBA" id="ARBA00011726"/>
    </source>
</evidence>
<protein>
    <recommendedName>
        <fullName evidence="10">Auxin-responsive protein</fullName>
    </recommendedName>
</protein>
<evidence type="ECO:0000259" key="12">
    <source>
        <dbReference type="PROSITE" id="PS51745"/>
    </source>
</evidence>
<feature type="compositionally biased region" description="Low complexity" evidence="11">
    <location>
        <begin position="43"/>
        <end position="55"/>
    </location>
</feature>
<dbReference type="GO" id="GO:0009734">
    <property type="term" value="P:auxin-activated signaling pathway"/>
    <property type="evidence" value="ECO:0007669"/>
    <property type="project" value="UniProtKB-UniRule"/>
</dbReference>
<organism evidence="13 14">
    <name type="scientific">Phoenix dactylifera</name>
    <name type="common">Date palm</name>
    <dbReference type="NCBI Taxonomy" id="42345"/>
    <lineage>
        <taxon>Eukaryota</taxon>
        <taxon>Viridiplantae</taxon>
        <taxon>Streptophyta</taxon>
        <taxon>Embryophyta</taxon>
        <taxon>Tracheophyta</taxon>
        <taxon>Spermatophyta</taxon>
        <taxon>Magnoliopsida</taxon>
        <taxon>Liliopsida</taxon>
        <taxon>Arecaceae</taxon>
        <taxon>Coryphoideae</taxon>
        <taxon>Phoeniceae</taxon>
        <taxon>Phoenix</taxon>
    </lineage>
</organism>
<dbReference type="Pfam" id="PF02309">
    <property type="entry name" value="AUX_IAA"/>
    <property type="match status" value="1"/>
</dbReference>
<evidence type="ECO:0000256" key="8">
    <source>
        <dbReference type="ARBA" id="ARBA00023242"/>
    </source>
</evidence>
<keyword evidence="13" id="KW-1185">Reference proteome</keyword>
<reference evidence="14" key="2">
    <citation type="submission" date="2025-08" db="UniProtKB">
        <authorList>
            <consortium name="RefSeq"/>
        </authorList>
    </citation>
    <scope>IDENTIFICATION</scope>
    <source>
        <tissue evidence="14">Young leaves</tissue>
    </source>
</reference>
<sequence>MGRGKESSPSSSIDSSSHPALSTASSLSQPRRDLSTDLRLGLSLSTSSPQDSSSSARGQLSDWPPIKPLLRSTLTEKGRQIQRQSATFFVKVYMEGIPIGRKLDLLALDGYDGLITTLRRMFRTSIMCPDIARVPTNNKDHVLTYEDKEGDWMMVGDVPWEYDSCQLYSSLHPSICHCLLFFLLSPKSLTFGLSRMFLTTVKRMKIARADKC</sequence>
<keyword evidence="6 10" id="KW-0805">Transcription regulation</keyword>
<name>A0A8B8J8J3_PHODC</name>
<dbReference type="GO" id="GO:0005634">
    <property type="term" value="C:nucleus"/>
    <property type="evidence" value="ECO:0007669"/>
    <property type="project" value="UniProtKB-SubCell"/>
</dbReference>
<evidence type="ECO:0000313" key="13">
    <source>
        <dbReference type="Proteomes" id="UP000228380"/>
    </source>
</evidence>
<keyword evidence="7 10" id="KW-0804">Transcription</keyword>
<comment type="subunit">
    <text evidence="4 10">Homodimers and heterodimers.</text>
</comment>
<evidence type="ECO:0000256" key="10">
    <source>
        <dbReference type="RuleBase" id="RU004549"/>
    </source>
</evidence>
<feature type="compositionally biased region" description="Low complexity" evidence="11">
    <location>
        <begin position="7"/>
        <end position="28"/>
    </location>
</feature>
<evidence type="ECO:0000256" key="5">
    <source>
        <dbReference type="ARBA" id="ARBA00022491"/>
    </source>
</evidence>
<evidence type="ECO:0000256" key="11">
    <source>
        <dbReference type="SAM" id="MobiDB-lite"/>
    </source>
</evidence>
<dbReference type="AlphaFoldDB" id="A0A8B8J8J3"/>
<evidence type="ECO:0000256" key="9">
    <source>
        <dbReference type="ARBA" id="ARBA00023294"/>
    </source>
</evidence>
<dbReference type="RefSeq" id="XP_026663329.1">
    <property type="nucleotide sequence ID" value="XM_026807528.2"/>
</dbReference>
<dbReference type="OrthoDB" id="652411at2759"/>